<comment type="function">
    <text evidence="5">Responsible for synthesis of pseudouridine from uracil-55 in the psi GC loop of transfer RNAs.</text>
</comment>
<dbReference type="FunFam" id="2.30.130.10:FF:000012">
    <property type="entry name" value="tRNA pseudouridine synthase B"/>
    <property type="match status" value="1"/>
</dbReference>
<evidence type="ECO:0000259" key="8">
    <source>
        <dbReference type="Pfam" id="PF16198"/>
    </source>
</evidence>
<proteinExistence type="inferred from homology"/>
<keyword evidence="10" id="KW-1185">Reference proteome</keyword>
<reference evidence="9 10" key="1">
    <citation type="journal article" date="2014" name="ISME J.">
        <title>Ecophysiology of Thioploca ingrica as revealed by the complete genome sequence supplemented with proteomic evidence.</title>
        <authorList>
            <person name="Kojima H."/>
            <person name="Ogura Y."/>
            <person name="Yamamoto N."/>
            <person name="Togashi T."/>
            <person name="Mori H."/>
            <person name="Watanabe T."/>
            <person name="Nemoto F."/>
            <person name="Kurokawa K."/>
            <person name="Hayashi T."/>
            <person name="Fukui M."/>
        </authorList>
    </citation>
    <scope>NUCLEOTIDE SEQUENCE [LARGE SCALE GENOMIC DNA]</scope>
</reference>
<dbReference type="STRING" id="40754.THII_1179"/>
<dbReference type="Proteomes" id="UP000031623">
    <property type="component" value="Chromosome"/>
</dbReference>
<evidence type="ECO:0000259" key="7">
    <source>
        <dbReference type="Pfam" id="PF09157"/>
    </source>
</evidence>
<feature type="domain" description="tRNA pseudouridine synthase II TruB subfamily 1 C-terminal" evidence="7">
    <location>
        <begin position="243"/>
        <end position="306"/>
    </location>
</feature>
<dbReference type="GO" id="GO:0160148">
    <property type="term" value="F:tRNA pseudouridine(55) synthase activity"/>
    <property type="evidence" value="ECO:0007669"/>
    <property type="project" value="UniProtKB-EC"/>
</dbReference>
<dbReference type="InterPro" id="IPR002501">
    <property type="entry name" value="PsdUridine_synth_N"/>
</dbReference>
<dbReference type="HAMAP" id="MF_01080">
    <property type="entry name" value="TruB_bact"/>
    <property type="match status" value="1"/>
</dbReference>
<dbReference type="InterPro" id="IPR036974">
    <property type="entry name" value="PUA_sf"/>
</dbReference>
<dbReference type="OrthoDB" id="9802309at2"/>
<dbReference type="AlphaFoldDB" id="A0A090BUP7"/>
<organism evidence="9 10">
    <name type="scientific">Thioploca ingrica</name>
    <dbReference type="NCBI Taxonomy" id="40754"/>
    <lineage>
        <taxon>Bacteria</taxon>
        <taxon>Pseudomonadati</taxon>
        <taxon>Pseudomonadota</taxon>
        <taxon>Gammaproteobacteria</taxon>
        <taxon>Thiotrichales</taxon>
        <taxon>Thiotrichaceae</taxon>
        <taxon>Thioploca</taxon>
    </lineage>
</organism>
<evidence type="ECO:0000313" key="10">
    <source>
        <dbReference type="Proteomes" id="UP000031623"/>
    </source>
</evidence>
<dbReference type="SUPFAM" id="SSF88697">
    <property type="entry name" value="PUA domain-like"/>
    <property type="match status" value="1"/>
</dbReference>
<evidence type="ECO:0000256" key="5">
    <source>
        <dbReference type="HAMAP-Rule" id="MF_01080"/>
    </source>
</evidence>
<evidence type="ECO:0000256" key="4">
    <source>
        <dbReference type="ARBA" id="ARBA00023235"/>
    </source>
</evidence>
<protein>
    <recommendedName>
        <fullName evidence="5">tRNA pseudouridine synthase B</fullName>
        <ecNumber evidence="5">5.4.99.25</ecNumber>
    </recommendedName>
    <alternativeName>
        <fullName evidence="5">tRNA pseudouridine(55) synthase</fullName>
        <shortName evidence="5">Psi55 synthase</shortName>
    </alternativeName>
    <alternativeName>
        <fullName evidence="5">tRNA pseudouridylate synthase</fullName>
    </alternativeName>
    <alternativeName>
        <fullName evidence="5">tRNA-uridine isomerase</fullName>
    </alternativeName>
</protein>
<keyword evidence="3 5" id="KW-0819">tRNA processing</keyword>
<evidence type="ECO:0000259" key="6">
    <source>
        <dbReference type="Pfam" id="PF01509"/>
    </source>
</evidence>
<dbReference type="EC" id="5.4.99.25" evidence="5"/>
<evidence type="ECO:0000256" key="1">
    <source>
        <dbReference type="ARBA" id="ARBA00000385"/>
    </source>
</evidence>
<dbReference type="GO" id="GO:0003723">
    <property type="term" value="F:RNA binding"/>
    <property type="evidence" value="ECO:0007669"/>
    <property type="project" value="InterPro"/>
</dbReference>
<dbReference type="InterPro" id="IPR015947">
    <property type="entry name" value="PUA-like_sf"/>
</dbReference>
<dbReference type="InterPro" id="IPR015240">
    <property type="entry name" value="tRNA_sdUridine_synth_fam1_C"/>
</dbReference>
<dbReference type="SUPFAM" id="SSF55120">
    <property type="entry name" value="Pseudouridine synthase"/>
    <property type="match status" value="1"/>
</dbReference>
<dbReference type="Gene3D" id="2.30.130.10">
    <property type="entry name" value="PUA domain"/>
    <property type="match status" value="1"/>
</dbReference>
<keyword evidence="4 5" id="KW-0413">Isomerase</keyword>
<gene>
    <name evidence="5" type="primary">truB</name>
    <name evidence="9" type="ORF">THII_1179</name>
</gene>
<dbReference type="PANTHER" id="PTHR13767:SF2">
    <property type="entry name" value="PSEUDOURIDYLATE SYNTHASE TRUB1"/>
    <property type="match status" value="1"/>
</dbReference>
<evidence type="ECO:0000313" key="9">
    <source>
        <dbReference type="EMBL" id="BAP55476.1"/>
    </source>
</evidence>
<dbReference type="Gene3D" id="3.30.2350.10">
    <property type="entry name" value="Pseudouridine synthase"/>
    <property type="match status" value="1"/>
</dbReference>
<dbReference type="NCBIfam" id="TIGR00431">
    <property type="entry name" value="TruB"/>
    <property type="match status" value="1"/>
</dbReference>
<dbReference type="GO" id="GO:0031119">
    <property type="term" value="P:tRNA pseudouridine synthesis"/>
    <property type="evidence" value="ECO:0007669"/>
    <property type="project" value="UniProtKB-UniRule"/>
</dbReference>
<feature type="domain" description="tRNA pseudouridylate synthase B C-terminal" evidence="8">
    <location>
        <begin position="181"/>
        <end position="239"/>
    </location>
</feature>
<dbReference type="CDD" id="cd02573">
    <property type="entry name" value="PseudoU_synth_EcTruB"/>
    <property type="match status" value="1"/>
</dbReference>
<dbReference type="Pfam" id="PF09157">
    <property type="entry name" value="TruB-C_2"/>
    <property type="match status" value="1"/>
</dbReference>
<dbReference type="Pfam" id="PF16198">
    <property type="entry name" value="TruB_C_2"/>
    <property type="match status" value="1"/>
</dbReference>
<feature type="active site" description="Nucleophile" evidence="5">
    <location>
        <position position="47"/>
    </location>
</feature>
<dbReference type="CDD" id="cd21152">
    <property type="entry name" value="PUA_TruB_bacterial"/>
    <property type="match status" value="1"/>
</dbReference>
<evidence type="ECO:0000256" key="2">
    <source>
        <dbReference type="ARBA" id="ARBA00005642"/>
    </source>
</evidence>
<accession>A0A090BUP7</accession>
<feature type="domain" description="Pseudouridine synthase II N-terminal" evidence="6">
    <location>
        <begin position="32"/>
        <end position="180"/>
    </location>
</feature>
<comment type="similarity">
    <text evidence="2 5">Belongs to the pseudouridine synthase TruB family. Type 1 subfamily.</text>
</comment>
<comment type="catalytic activity">
    <reaction evidence="1 5">
        <text>uridine(55) in tRNA = pseudouridine(55) in tRNA</text>
        <dbReference type="Rhea" id="RHEA:42532"/>
        <dbReference type="Rhea" id="RHEA-COMP:10101"/>
        <dbReference type="Rhea" id="RHEA-COMP:10102"/>
        <dbReference type="ChEBI" id="CHEBI:65314"/>
        <dbReference type="ChEBI" id="CHEBI:65315"/>
        <dbReference type="EC" id="5.4.99.25"/>
    </reaction>
</comment>
<evidence type="ECO:0000256" key="3">
    <source>
        <dbReference type="ARBA" id="ARBA00022694"/>
    </source>
</evidence>
<dbReference type="InterPro" id="IPR020103">
    <property type="entry name" value="PsdUridine_synth_cat_dom_sf"/>
</dbReference>
<sequence length="308" mass="34443">MVRRKNGRDVHGILLLNKPAGISSNTALQRAKHLFQANKAGHTGSLDNLASGLLPICFGEATKLSRFLLEADKRYQAECTLGVTTTTGDAQGEVLQTRSIAQLNNQKIDEVTQSFIGTIQQIPPMYSALKHQGKALYKWARQGKTIPRQARSIMIYDLVVKRWIDQHLVIEVHCSKGTYVRTLAEDIGEALGCGAHISALHRLSVGDYRDMVDFNTLEQSAQPEWEHLDQLLLPMHTLLSHWPTIILTEELAHYLRQGQAVQVAHAPTQGWVKLVVTAKHSMTQWNQFLGIGQVLEDGRIAPRRLINL</sequence>
<dbReference type="PANTHER" id="PTHR13767">
    <property type="entry name" value="TRNA-PSEUDOURIDINE SYNTHASE"/>
    <property type="match status" value="1"/>
</dbReference>
<dbReference type="InterPro" id="IPR032819">
    <property type="entry name" value="TruB_C"/>
</dbReference>
<name>A0A090BUP7_9GAMM</name>
<dbReference type="EMBL" id="AP014633">
    <property type="protein sequence ID" value="BAP55476.1"/>
    <property type="molecule type" value="Genomic_DNA"/>
</dbReference>
<dbReference type="InterPro" id="IPR014780">
    <property type="entry name" value="tRNA_psdUridine_synth_TruB"/>
</dbReference>
<dbReference type="GO" id="GO:1990481">
    <property type="term" value="P:mRNA pseudouridine synthesis"/>
    <property type="evidence" value="ECO:0007669"/>
    <property type="project" value="TreeGrafter"/>
</dbReference>
<dbReference type="Pfam" id="PF01509">
    <property type="entry name" value="TruB_N"/>
    <property type="match status" value="1"/>
</dbReference>
<dbReference type="KEGG" id="tig:THII_1179"/>
<dbReference type="HOGENOM" id="CLU_032087_0_3_6"/>